<dbReference type="Proteomes" id="UP000587070">
    <property type="component" value="Unassembled WGS sequence"/>
</dbReference>
<keyword evidence="5" id="KW-0949">S-adenosyl-L-methionine</keyword>
<proteinExistence type="predicted"/>
<gene>
    <name evidence="8" type="ORF">GGD90_003491</name>
</gene>
<evidence type="ECO:0000313" key="8">
    <source>
        <dbReference type="EMBL" id="MBB4249088.1"/>
    </source>
</evidence>
<evidence type="ECO:0000256" key="4">
    <source>
        <dbReference type="ARBA" id="ARBA00022679"/>
    </source>
</evidence>
<feature type="domain" description="Tetrapyrrole methylase" evidence="7">
    <location>
        <begin position="39"/>
        <end position="260"/>
    </location>
</feature>
<sequence length="292" mass="32053">MRRPRAAKPALARCAPATITAGCLPFTAFSHISSLTMKTLLLIGIGPGHPDYLTMQAIKAIRRSDVFFFLEKEGRGKEELLRVRNDILAEYAEPGRYRCVVARSPARSAEQGYEAGVRDWYDDKAAIIAGLINDELADGQTGAFLIWGDPALYDGTLSIVQDILARGLAQFDYAVIPGITSVQALAEKHRIPLNRVGGAFTVTTPRALERAPLAEVDNAVVMLDSNCAFTRYAGEPLDIYWGAYLGTPDETLVAGDLQTLAPELAEKARQARAEKGWLFDIYLLRRRNPEAD</sequence>
<dbReference type="GO" id="GO:0043819">
    <property type="term" value="F:precorrin-6A synthase (deacetylating) activity"/>
    <property type="evidence" value="ECO:0007669"/>
    <property type="project" value="UniProtKB-EC"/>
</dbReference>
<dbReference type="EC" id="2.1.1.152" evidence="8"/>
<dbReference type="InterPro" id="IPR014776">
    <property type="entry name" value="4pyrrole_Mease_sub2"/>
</dbReference>
<evidence type="ECO:0000313" key="9">
    <source>
        <dbReference type="Proteomes" id="UP000587070"/>
    </source>
</evidence>
<evidence type="ECO:0000256" key="2">
    <source>
        <dbReference type="ARBA" id="ARBA00022573"/>
    </source>
</evidence>
<reference evidence="8 9" key="1">
    <citation type="submission" date="2020-08" db="EMBL/GenBank/DDBJ databases">
        <title>Genome sequencing of Purple Non-Sulfur Bacteria from various extreme environments.</title>
        <authorList>
            <person name="Mayer M."/>
        </authorList>
    </citation>
    <scope>NUCLEOTIDE SEQUENCE [LARGE SCALE GENOMIC DNA]</scope>
    <source>
        <strain evidence="8 9">2761</strain>
    </source>
</reference>
<dbReference type="GO" id="GO:0032259">
    <property type="term" value="P:methylation"/>
    <property type="evidence" value="ECO:0007669"/>
    <property type="project" value="UniProtKB-KW"/>
</dbReference>
<dbReference type="InterPro" id="IPR012797">
    <property type="entry name" value="CobF"/>
</dbReference>
<keyword evidence="3 8" id="KW-0489">Methyltransferase</keyword>
<name>A0A840GEN0_RHOTE</name>
<comment type="pathway">
    <text evidence="1">Cofactor biosynthesis; adenosylcobalamin biosynthesis.</text>
</comment>
<dbReference type="PANTHER" id="PTHR43467">
    <property type="entry name" value="COBALT-PRECORRIN-2 C(20)-METHYLTRANSFERASE"/>
    <property type="match status" value="1"/>
</dbReference>
<dbReference type="Gene3D" id="3.40.1010.10">
    <property type="entry name" value="Cobalt-precorrin-4 Transmethylase, Domain 1"/>
    <property type="match status" value="1"/>
</dbReference>
<keyword evidence="4 8" id="KW-0808">Transferase</keyword>
<dbReference type="InterPro" id="IPR000878">
    <property type="entry name" value="4pyrrol_Mease"/>
</dbReference>
<keyword evidence="9" id="KW-1185">Reference proteome</keyword>
<accession>A0A840GEN0</accession>
<evidence type="ECO:0000256" key="3">
    <source>
        <dbReference type="ARBA" id="ARBA00022603"/>
    </source>
</evidence>
<dbReference type="PIRSF" id="PIRSF036525">
    <property type="entry name" value="CobF"/>
    <property type="match status" value="1"/>
</dbReference>
<dbReference type="EMBL" id="JACIGE010000017">
    <property type="protein sequence ID" value="MBB4249088.1"/>
    <property type="molecule type" value="Genomic_DNA"/>
</dbReference>
<feature type="chain" id="PRO_5032302156" evidence="6">
    <location>
        <begin position="22"/>
        <end position="292"/>
    </location>
</feature>
<evidence type="ECO:0000256" key="1">
    <source>
        <dbReference type="ARBA" id="ARBA00004953"/>
    </source>
</evidence>
<keyword evidence="6" id="KW-0732">Signal</keyword>
<dbReference type="Pfam" id="PF00590">
    <property type="entry name" value="TP_methylase"/>
    <property type="match status" value="1"/>
</dbReference>
<evidence type="ECO:0000259" key="7">
    <source>
        <dbReference type="Pfam" id="PF00590"/>
    </source>
</evidence>
<keyword evidence="2" id="KW-0169">Cobalamin biosynthesis</keyword>
<dbReference type="InterPro" id="IPR014777">
    <property type="entry name" value="4pyrrole_Mease_sub1"/>
</dbReference>
<dbReference type="InterPro" id="IPR035996">
    <property type="entry name" value="4pyrrol_Methylase_sf"/>
</dbReference>
<dbReference type="PANTHER" id="PTHR43467:SF1">
    <property type="entry name" value="PRECORRIN-6A SYNTHASE [DEACETYLATING]"/>
    <property type="match status" value="1"/>
</dbReference>
<dbReference type="SUPFAM" id="SSF53790">
    <property type="entry name" value="Tetrapyrrole methylase"/>
    <property type="match status" value="1"/>
</dbReference>
<evidence type="ECO:0000256" key="5">
    <source>
        <dbReference type="ARBA" id="ARBA00022691"/>
    </source>
</evidence>
<dbReference type="RefSeq" id="WP_221227820.1">
    <property type="nucleotide sequence ID" value="NZ_JACIGE010000017.1"/>
</dbReference>
<dbReference type="Gene3D" id="3.30.950.10">
    <property type="entry name" value="Methyltransferase, Cobalt-precorrin-4 Transmethylase, Domain 2"/>
    <property type="match status" value="1"/>
</dbReference>
<dbReference type="GO" id="GO:0009236">
    <property type="term" value="P:cobalamin biosynthetic process"/>
    <property type="evidence" value="ECO:0007669"/>
    <property type="project" value="UniProtKB-KW"/>
</dbReference>
<protein>
    <submittedName>
        <fullName evidence="8">Precorrin-6A synthase</fullName>
        <ecNumber evidence="8">2.1.1.152</ecNumber>
    </submittedName>
</protein>
<dbReference type="AlphaFoldDB" id="A0A840GEN0"/>
<feature type="signal peptide" evidence="6">
    <location>
        <begin position="1"/>
        <end position="21"/>
    </location>
</feature>
<organism evidence="8 9">
    <name type="scientific">Rhodocyclus tenuis</name>
    <name type="common">Rhodospirillum tenue</name>
    <dbReference type="NCBI Taxonomy" id="1066"/>
    <lineage>
        <taxon>Bacteria</taxon>
        <taxon>Pseudomonadati</taxon>
        <taxon>Pseudomonadota</taxon>
        <taxon>Betaproteobacteria</taxon>
        <taxon>Rhodocyclales</taxon>
        <taxon>Rhodocyclaceae</taxon>
        <taxon>Rhodocyclus</taxon>
    </lineage>
</organism>
<dbReference type="NCBIfam" id="TIGR02434">
    <property type="entry name" value="CobF"/>
    <property type="match status" value="1"/>
</dbReference>
<comment type="caution">
    <text evidence="8">The sequence shown here is derived from an EMBL/GenBank/DDBJ whole genome shotgun (WGS) entry which is preliminary data.</text>
</comment>
<dbReference type="CDD" id="cd11643">
    <property type="entry name" value="Precorrin-6A-synthase"/>
    <property type="match status" value="1"/>
</dbReference>
<evidence type="ECO:0000256" key="6">
    <source>
        <dbReference type="SAM" id="SignalP"/>
    </source>
</evidence>